<dbReference type="Proteomes" id="UP000190774">
    <property type="component" value="Unassembled WGS sequence"/>
</dbReference>
<name>A0A1T4X0J9_9BACT</name>
<reference evidence="2" key="1">
    <citation type="submission" date="2017-02" db="EMBL/GenBank/DDBJ databases">
        <authorList>
            <person name="Varghese N."/>
            <person name="Submissions S."/>
        </authorList>
    </citation>
    <scope>NUCLEOTIDE SEQUENCE [LARGE SCALE GENOMIC DNA]</scope>
    <source>
        <strain evidence="2">ATCC 700200</strain>
    </source>
</reference>
<gene>
    <name evidence="1" type="ORF">SAMN02745166_00901</name>
</gene>
<protein>
    <submittedName>
        <fullName evidence="1">Uncharacterized protein</fullName>
    </submittedName>
</protein>
<evidence type="ECO:0000313" key="1">
    <source>
        <dbReference type="EMBL" id="SKA82391.1"/>
    </source>
</evidence>
<sequence length="194" mass="20981">MTESLTGFPLPAKIDRSSLRPVLERIAQTSTKHLLEGGYLSDTESGPILPAYGQALASSSPPADFLSFVAETQASKHSVTVEGEISRMQKLLRSRLNDRVHYWSFGPLPGRASALYEHCPGLKAVCSTLGCPATLAGETSIVHVASINPVAALVASFWISHELNRAADGDAPFVFSFLTDLPIWQTLMQNHFDS</sequence>
<organism evidence="1 2">
    <name type="scientific">Prosthecobacter debontii</name>
    <dbReference type="NCBI Taxonomy" id="48467"/>
    <lineage>
        <taxon>Bacteria</taxon>
        <taxon>Pseudomonadati</taxon>
        <taxon>Verrucomicrobiota</taxon>
        <taxon>Verrucomicrobiia</taxon>
        <taxon>Verrucomicrobiales</taxon>
        <taxon>Verrucomicrobiaceae</taxon>
        <taxon>Prosthecobacter</taxon>
    </lineage>
</organism>
<dbReference type="RefSeq" id="WP_078812095.1">
    <property type="nucleotide sequence ID" value="NZ_FUYE01000002.1"/>
</dbReference>
<proteinExistence type="predicted"/>
<dbReference type="EMBL" id="FUYE01000002">
    <property type="protein sequence ID" value="SKA82391.1"/>
    <property type="molecule type" value="Genomic_DNA"/>
</dbReference>
<accession>A0A1T4X0J9</accession>
<dbReference type="OrthoDB" id="186900at2"/>
<evidence type="ECO:0000313" key="2">
    <source>
        <dbReference type="Proteomes" id="UP000190774"/>
    </source>
</evidence>
<dbReference type="AlphaFoldDB" id="A0A1T4X0J9"/>
<dbReference type="STRING" id="48467.SAMN02745166_00901"/>
<keyword evidence="2" id="KW-1185">Reference proteome</keyword>